<keyword evidence="1" id="KW-0812">Transmembrane</keyword>
<accession>A0A6A5WFW2</accession>
<reference evidence="2" key="1">
    <citation type="journal article" date="2020" name="Stud. Mycol.">
        <title>101 Dothideomycetes genomes: a test case for predicting lifestyles and emergence of pathogens.</title>
        <authorList>
            <person name="Haridas S."/>
            <person name="Albert R."/>
            <person name="Binder M."/>
            <person name="Bloem J."/>
            <person name="Labutti K."/>
            <person name="Salamov A."/>
            <person name="Andreopoulos B."/>
            <person name="Baker S."/>
            <person name="Barry K."/>
            <person name="Bills G."/>
            <person name="Bluhm B."/>
            <person name="Cannon C."/>
            <person name="Castanera R."/>
            <person name="Culley D."/>
            <person name="Daum C."/>
            <person name="Ezra D."/>
            <person name="Gonzalez J."/>
            <person name="Henrissat B."/>
            <person name="Kuo A."/>
            <person name="Liang C."/>
            <person name="Lipzen A."/>
            <person name="Lutzoni F."/>
            <person name="Magnuson J."/>
            <person name="Mondo S."/>
            <person name="Nolan M."/>
            <person name="Ohm R."/>
            <person name="Pangilinan J."/>
            <person name="Park H.-J."/>
            <person name="Ramirez L."/>
            <person name="Alfaro M."/>
            <person name="Sun H."/>
            <person name="Tritt A."/>
            <person name="Yoshinaga Y."/>
            <person name="Zwiers L.-H."/>
            <person name="Turgeon B."/>
            <person name="Goodwin S."/>
            <person name="Spatafora J."/>
            <person name="Crous P."/>
            <person name="Grigoriev I."/>
        </authorList>
    </citation>
    <scope>NUCLEOTIDE SEQUENCE</scope>
    <source>
        <strain evidence="2">CBS 123094</strain>
    </source>
</reference>
<evidence type="ECO:0000313" key="2">
    <source>
        <dbReference type="EMBL" id="KAF2000783.1"/>
    </source>
</evidence>
<proteinExistence type="predicted"/>
<evidence type="ECO:0000313" key="3">
    <source>
        <dbReference type="Proteomes" id="UP000799779"/>
    </source>
</evidence>
<keyword evidence="1" id="KW-0472">Membrane</keyword>
<organism evidence="2 3">
    <name type="scientific">Amniculicola lignicola CBS 123094</name>
    <dbReference type="NCBI Taxonomy" id="1392246"/>
    <lineage>
        <taxon>Eukaryota</taxon>
        <taxon>Fungi</taxon>
        <taxon>Dikarya</taxon>
        <taxon>Ascomycota</taxon>
        <taxon>Pezizomycotina</taxon>
        <taxon>Dothideomycetes</taxon>
        <taxon>Pleosporomycetidae</taxon>
        <taxon>Pleosporales</taxon>
        <taxon>Amniculicolaceae</taxon>
        <taxon>Amniculicola</taxon>
    </lineage>
</organism>
<dbReference type="OrthoDB" id="6132759at2759"/>
<keyword evidence="3" id="KW-1185">Reference proteome</keyword>
<gene>
    <name evidence="2" type="ORF">P154DRAFT_434410</name>
</gene>
<evidence type="ECO:0000256" key="1">
    <source>
        <dbReference type="SAM" id="Phobius"/>
    </source>
</evidence>
<protein>
    <submittedName>
        <fullName evidence="2">Uncharacterized protein</fullName>
    </submittedName>
</protein>
<dbReference type="Proteomes" id="UP000799779">
    <property type="component" value="Unassembled WGS sequence"/>
</dbReference>
<dbReference type="EMBL" id="ML977587">
    <property type="protein sequence ID" value="KAF2000783.1"/>
    <property type="molecule type" value="Genomic_DNA"/>
</dbReference>
<dbReference type="AlphaFoldDB" id="A0A6A5WFW2"/>
<feature type="transmembrane region" description="Helical" evidence="1">
    <location>
        <begin position="12"/>
        <end position="29"/>
    </location>
</feature>
<keyword evidence="1" id="KW-1133">Transmembrane helix</keyword>
<sequence length="76" mass="8539">MGVPSTQASNALIYCTYAAFLVTGCYIAWRLRHQSKGEWLSSNRTQKGQEIPRNQRWLCASSTSAESSWISLPTEI</sequence>
<name>A0A6A5WFW2_9PLEO</name>